<name>A0A931GSF8_9CORY</name>
<dbReference type="EMBL" id="JADOUE010000001">
    <property type="protein sequence ID" value="MBG6123013.1"/>
    <property type="molecule type" value="Genomic_DNA"/>
</dbReference>
<keyword evidence="2" id="KW-1133">Transmembrane helix</keyword>
<feature type="chain" id="PRO_5036795923" description="SCP domain-containing protein" evidence="3">
    <location>
        <begin position="29"/>
        <end position="355"/>
    </location>
</feature>
<proteinExistence type="predicted"/>
<keyword evidence="2" id="KW-0812">Transmembrane</keyword>
<comment type="caution">
    <text evidence="4">The sequence shown here is derived from an EMBL/GenBank/DDBJ whole genome shotgun (WGS) entry which is preliminary data.</text>
</comment>
<dbReference type="Gene3D" id="3.40.33.10">
    <property type="entry name" value="CAP"/>
    <property type="match status" value="1"/>
</dbReference>
<reference evidence="4" key="1">
    <citation type="submission" date="2020-11" db="EMBL/GenBank/DDBJ databases">
        <title>Sequencing the genomes of 1000 actinobacteria strains.</title>
        <authorList>
            <person name="Klenk H.-P."/>
        </authorList>
    </citation>
    <scope>NUCLEOTIDE SEQUENCE</scope>
    <source>
        <strain evidence="4">DSM 45632</strain>
    </source>
</reference>
<dbReference type="RefSeq" id="WP_196825310.1">
    <property type="nucleotide sequence ID" value="NZ_CP046980.1"/>
</dbReference>
<evidence type="ECO:0000256" key="2">
    <source>
        <dbReference type="SAM" id="Phobius"/>
    </source>
</evidence>
<keyword evidence="3" id="KW-0732">Signal</keyword>
<dbReference type="InterPro" id="IPR035940">
    <property type="entry name" value="CAP_sf"/>
</dbReference>
<keyword evidence="5" id="KW-1185">Reference proteome</keyword>
<keyword evidence="2" id="KW-0472">Membrane</keyword>
<protein>
    <recommendedName>
        <fullName evidence="6">SCP domain-containing protein</fullName>
    </recommendedName>
</protein>
<gene>
    <name evidence="4" type="ORF">IW254_001982</name>
</gene>
<feature type="region of interest" description="Disordered" evidence="1">
    <location>
        <begin position="275"/>
        <end position="320"/>
    </location>
</feature>
<dbReference type="SUPFAM" id="SSF55797">
    <property type="entry name" value="PR-1-like"/>
    <property type="match status" value="1"/>
</dbReference>
<evidence type="ECO:0000313" key="5">
    <source>
        <dbReference type="Proteomes" id="UP000658613"/>
    </source>
</evidence>
<organism evidence="4 5">
    <name type="scientific">Corynebacterium aquatimens</name>
    <dbReference type="NCBI Taxonomy" id="1190508"/>
    <lineage>
        <taxon>Bacteria</taxon>
        <taxon>Bacillati</taxon>
        <taxon>Actinomycetota</taxon>
        <taxon>Actinomycetes</taxon>
        <taxon>Mycobacteriales</taxon>
        <taxon>Corynebacteriaceae</taxon>
        <taxon>Corynebacterium</taxon>
    </lineage>
</organism>
<accession>A0A931GSF8</accession>
<feature type="signal peptide" evidence="3">
    <location>
        <begin position="1"/>
        <end position="28"/>
    </location>
</feature>
<dbReference type="Proteomes" id="UP000658613">
    <property type="component" value="Unassembled WGS sequence"/>
</dbReference>
<feature type="transmembrane region" description="Helical" evidence="2">
    <location>
        <begin position="327"/>
        <end position="345"/>
    </location>
</feature>
<dbReference type="AlphaFoldDB" id="A0A931GSF8"/>
<feature type="compositionally biased region" description="Pro residues" evidence="1">
    <location>
        <begin position="284"/>
        <end position="313"/>
    </location>
</feature>
<evidence type="ECO:0000313" key="4">
    <source>
        <dbReference type="EMBL" id="MBG6123013.1"/>
    </source>
</evidence>
<evidence type="ECO:0000256" key="3">
    <source>
        <dbReference type="SAM" id="SignalP"/>
    </source>
</evidence>
<evidence type="ECO:0000256" key="1">
    <source>
        <dbReference type="SAM" id="MobiDB-lite"/>
    </source>
</evidence>
<evidence type="ECO:0008006" key="6">
    <source>
        <dbReference type="Google" id="ProtNLM"/>
    </source>
</evidence>
<sequence length="355" mass="39026">MRSKFRTSLIAATTAAAMTLSMAPAAHAAKEPTTGVELNHPLTQTIGHRAMFDYADGEQGFQAMRDLRASMWDKNPPFKLRWIRPGGNRLEDFGPRLQDVARAFGYNTKEKYVNAVKYDHGLSIIAVQRSVEASAKWGHERPYNNTCTLPAKQCADEHSATINGVGAMQNIYRIRGGSQSMRNIVLNNWGGTKEYDSLVRHNGNWYAGGKDDQNGHLFQLLNPVNTYMGFGVAQVDGTGTYAANSLNDKPTGVKSYPRGLQSKTIYRAAMPHERPTGIIKEQPKPAPSNPSPSKPAPNKPAPNKPTPNNPTQPNPWDSIKTPEDLKAVGYVVLVIFVLGLIATLLEKIAPDVFKF</sequence>